<evidence type="ECO:0000313" key="2">
    <source>
        <dbReference type="EMBL" id="KLL10585.1"/>
    </source>
</evidence>
<name>A0ABR5F1J0_9ACTN</name>
<comment type="caution">
    <text evidence="2">The sequence shown here is derived from an EMBL/GenBank/DDBJ whole genome shotgun (WGS) entry which is preliminary data.</text>
</comment>
<dbReference type="EMBL" id="JWIO01000029">
    <property type="protein sequence ID" value="KLL10585.1"/>
    <property type="molecule type" value="Genomic_DNA"/>
</dbReference>
<evidence type="ECO:0000313" key="3">
    <source>
        <dbReference type="Proteomes" id="UP000035425"/>
    </source>
</evidence>
<keyword evidence="3" id="KW-1185">Reference proteome</keyword>
<feature type="domain" description="IrrE N-terminal-like" evidence="1">
    <location>
        <begin position="47"/>
        <end position="149"/>
    </location>
</feature>
<sequence>MGLRQTDALDVSTLATHLGVKIVSAGDLIEMSRLEEIERIQAYSFSGATFEIGGRQFVITSPLRTPGRRASDIAHELSHILLKHELSEMREIDGIPFRTCRPEEEEQATNFGGTLLLPRPLLVSAARQGLTHAEIADRYQVTIEMARFRYNSTGVGRQVGQFQRAVG</sequence>
<accession>A0ABR5F1J0</accession>
<proteinExistence type="predicted"/>
<gene>
    <name evidence="2" type="ORF">FrCorBMG51_17130</name>
</gene>
<reference evidence="2 3" key="1">
    <citation type="submission" date="2014-12" db="EMBL/GenBank/DDBJ databases">
        <title>Frankia sp. BMG5.1 draft genome.</title>
        <authorList>
            <person name="Gtari M."/>
            <person name="Ghodhbane-Gtari F."/>
            <person name="Nouioui I."/>
            <person name="Ktari A."/>
            <person name="Hezbri K."/>
            <person name="Mimouni W."/>
            <person name="Sbissi I."/>
            <person name="Ayari A."/>
            <person name="Yamanaka T."/>
            <person name="Normand P."/>
            <person name="Tisa L.S."/>
            <person name="Boudabous A."/>
        </authorList>
    </citation>
    <scope>NUCLEOTIDE SEQUENCE [LARGE SCALE GENOMIC DNA]</scope>
    <source>
        <strain evidence="2 3">BMG5.1</strain>
    </source>
</reference>
<dbReference type="InterPro" id="IPR010359">
    <property type="entry name" value="IrrE_HExxH"/>
</dbReference>
<dbReference type="Proteomes" id="UP000035425">
    <property type="component" value="Unassembled WGS sequence"/>
</dbReference>
<evidence type="ECO:0000259" key="1">
    <source>
        <dbReference type="Pfam" id="PF06114"/>
    </source>
</evidence>
<protein>
    <recommendedName>
        <fullName evidence="1">IrrE N-terminal-like domain-containing protein</fullName>
    </recommendedName>
</protein>
<dbReference type="Pfam" id="PF06114">
    <property type="entry name" value="Peptidase_M78"/>
    <property type="match status" value="1"/>
</dbReference>
<organism evidence="2 3">
    <name type="scientific">Protofrankia coriariae</name>
    <dbReference type="NCBI Taxonomy" id="1562887"/>
    <lineage>
        <taxon>Bacteria</taxon>
        <taxon>Bacillati</taxon>
        <taxon>Actinomycetota</taxon>
        <taxon>Actinomycetes</taxon>
        <taxon>Frankiales</taxon>
        <taxon>Frankiaceae</taxon>
        <taxon>Protofrankia</taxon>
    </lineage>
</organism>